<evidence type="ECO:0008006" key="2">
    <source>
        <dbReference type="Google" id="ProtNLM"/>
    </source>
</evidence>
<accession>A0A0B6VTB1</accession>
<dbReference type="Pfam" id="PF13384">
    <property type="entry name" value="HTH_23"/>
    <property type="match status" value="1"/>
</dbReference>
<dbReference type="AlphaFoldDB" id="A0A0B6VTB1"/>
<reference evidence="1" key="1">
    <citation type="submission" date="2015-01" db="EMBL/GenBank/DDBJ databases">
        <title>Characterization of the biosynthetic gene cluster for maklamicin, a spirotetronate-class antibiotic of the endophytic Micromonospora sp. GMKU326.</title>
        <authorList>
            <person name="Kitani S."/>
            <person name="Ratama D."/>
            <person name="Hashimoto J."/>
            <person name="Thamchaipenet A."/>
            <person name="Igarashi Y."/>
            <person name="Shin-ya K."/>
            <person name="Ikeda H."/>
            <person name="Nihira T."/>
        </authorList>
    </citation>
    <scope>NUCLEOTIDE SEQUENCE</scope>
    <source>
        <strain evidence="1">GMKU326</strain>
    </source>
</reference>
<proteinExistence type="predicted"/>
<sequence>MEVTRLVSLVNATDDDDPRVALAATAEAAKEFERIQTVLVRRARAQGVTWAEIAAALGVSKQAVHKKYGGRGLFRKED</sequence>
<organism evidence="1">
    <name type="scientific">Micromonospora sp. GMKU326</name>
    <dbReference type="NCBI Taxonomy" id="718015"/>
    <lineage>
        <taxon>Bacteria</taxon>
        <taxon>Bacillati</taxon>
        <taxon>Actinomycetota</taxon>
        <taxon>Actinomycetes</taxon>
        <taxon>Micromonosporales</taxon>
        <taxon>Micromonosporaceae</taxon>
        <taxon>Micromonospora</taxon>
    </lineage>
</organism>
<name>A0A0B6VTB1_9ACTN</name>
<evidence type="ECO:0000313" key="1">
    <source>
        <dbReference type="EMBL" id="BAQ25495.1"/>
    </source>
</evidence>
<dbReference type="EMBL" id="LC021382">
    <property type="protein sequence ID" value="BAQ25495.1"/>
    <property type="molecule type" value="Genomic_DNA"/>
</dbReference>
<protein>
    <recommendedName>
        <fullName evidence="2">HTH domain-containing protein</fullName>
    </recommendedName>
</protein>